<dbReference type="EMBL" id="KP273225">
    <property type="protein sequence ID" value="AJD82479.1"/>
    <property type="molecule type" value="Genomic_DNA"/>
</dbReference>
<evidence type="ECO:0000313" key="2">
    <source>
        <dbReference type="EMBL" id="AJD82479.1"/>
    </source>
</evidence>
<keyword evidence="3" id="KW-1185">Reference proteome</keyword>
<proteinExistence type="predicted"/>
<organism evidence="2 3">
    <name type="scientific">Mycobacterium phage Sheen</name>
    <dbReference type="NCBI Taxonomy" id="1589274"/>
    <lineage>
        <taxon>Viruses</taxon>
        <taxon>Duplodnaviria</taxon>
        <taxon>Heunggongvirae</taxon>
        <taxon>Uroviricota</taxon>
        <taxon>Caudoviricetes</taxon>
        <taxon>Sheenvirus</taxon>
        <taxon>Sheenvirus Sheen</taxon>
    </lineage>
</organism>
<accession>A0A0B5A3N1</accession>
<gene>
    <name evidence="2" type="primary">61</name>
    <name evidence="2" type="ORF">SHEEN_61</name>
</gene>
<protein>
    <submittedName>
        <fullName evidence="2">Uncharacterized protein</fullName>
    </submittedName>
</protein>
<keyword evidence="1" id="KW-0472">Membrane</keyword>
<feature type="transmembrane region" description="Helical" evidence="1">
    <location>
        <begin position="6"/>
        <end position="24"/>
    </location>
</feature>
<keyword evidence="1" id="KW-1133">Transmembrane helix</keyword>
<keyword evidence="1" id="KW-0812">Transmembrane</keyword>
<evidence type="ECO:0000313" key="3">
    <source>
        <dbReference type="Proteomes" id="UP000031723"/>
    </source>
</evidence>
<evidence type="ECO:0000256" key="1">
    <source>
        <dbReference type="SAM" id="Phobius"/>
    </source>
</evidence>
<dbReference type="KEGG" id="vg:26635440"/>
<dbReference type="GeneID" id="26635440"/>
<dbReference type="RefSeq" id="YP_009209098.1">
    <property type="nucleotide sequence ID" value="NC_028914.1"/>
</dbReference>
<dbReference type="Proteomes" id="UP000031723">
    <property type="component" value="Segment"/>
</dbReference>
<sequence length="26" mass="2958">MTIEQLVAWSVCAWGVCTYLSLVIDR</sequence>
<reference evidence="2 3" key="1">
    <citation type="submission" date="2014-12" db="EMBL/GenBank/DDBJ databases">
        <authorList>
            <person name="Cote D."/>
            <person name="Daigle Z."/>
            <person name="Borges K.M."/>
            <person name="Adams S.D."/>
            <person name="Alvey R.M."/>
            <person name="Barekzi N."/>
            <person name="Beal Z.N."/>
            <person name="Briggs L.A."/>
            <person name="Brown T."/>
            <person name="Coomans R.J."/>
            <person name="D'Elia T."/>
            <person name="Doss J.H."/>
            <person name="Ellsworth J.A."/>
            <person name="Ettinger W.F."/>
            <person name="Fox D.J."/>
            <person name="Gauthier D.T."/>
            <person name="Andriolo J.M."/>
            <person name="Grubb S."/>
            <person name="Gugssa A.H."/>
            <person name="Hauser C.R."/>
            <person name="Hull A.K."/>
            <person name="Jackson N."/>
            <person name="Kart M.U."/>
            <person name="Korey C.A."/>
            <person name="Makemson J."/>
            <person name="McKinney A.L."/>
            <person name="Nelson P.R."/>
            <person name="Newman R.H."/>
            <person name="Powell G."/>
            <person name="Rodriguez-Lanetty M."/>
            <person name="Royer D."/>
            <person name="Sabila M.H."/>
            <person name="Sadana R."/>
            <person name="Saha S."/>
            <person name="Sangster N."/>
            <person name="Slowan-Pomeroy T."/>
            <person name="Urbinati C.R."/>
            <person name="Ward R.E."/>
            <person name="Warner M."/>
            <person name="Williamson B."/>
            <person name="Biederman B."/>
            <person name="Cresawn S.G."/>
            <person name="Bowman C.A."/>
            <person name="Russell D.A."/>
            <person name="Pope W.H."/>
            <person name="Jacobs-Sera D."/>
            <person name="Hendrix R.W."/>
            <person name="Hatfull G.H."/>
        </authorList>
    </citation>
    <scope>NUCLEOTIDE SEQUENCE [LARGE SCALE GENOMIC DNA]</scope>
</reference>
<name>A0A0B5A3N1_9CAUD</name>